<evidence type="ECO:0000313" key="2">
    <source>
        <dbReference type="Proteomes" id="UP001430953"/>
    </source>
</evidence>
<accession>A0AAW2EI64</accession>
<proteinExistence type="predicted"/>
<keyword evidence="2" id="KW-1185">Reference proteome</keyword>
<name>A0AAW2EI64_9HYME</name>
<evidence type="ECO:0000313" key="1">
    <source>
        <dbReference type="EMBL" id="KAL0101850.1"/>
    </source>
</evidence>
<dbReference type="EMBL" id="JADYXP020000023">
    <property type="protein sequence ID" value="KAL0101850.1"/>
    <property type="molecule type" value="Genomic_DNA"/>
</dbReference>
<protein>
    <submittedName>
        <fullName evidence="1">Uncharacterized protein</fullName>
    </submittedName>
</protein>
<reference evidence="1 2" key="1">
    <citation type="submission" date="2023-03" db="EMBL/GenBank/DDBJ databases">
        <title>High recombination rates correlate with genetic variation in Cardiocondyla obscurior ants.</title>
        <authorList>
            <person name="Errbii M."/>
        </authorList>
    </citation>
    <scope>NUCLEOTIDE SEQUENCE [LARGE SCALE GENOMIC DNA]</scope>
    <source>
        <strain evidence="1">Alpha-2009</strain>
        <tissue evidence="1">Whole body</tissue>
    </source>
</reference>
<dbReference type="AlphaFoldDB" id="A0AAW2EI64"/>
<comment type="caution">
    <text evidence="1">The sequence shown here is derived from an EMBL/GenBank/DDBJ whole genome shotgun (WGS) entry which is preliminary data.</text>
</comment>
<gene>
    <name evidence="1" type="ORF">PUN28_018412</name>
</gene>
<sequence length="182" mass="21384">MLSDVHKPALKRRLKAQEKKKHATVYFRKYRQRRAEEAAVLANIETVQINELPSTSNDYSRSIPVALLDQLKNKENEEKLQISKTRKRTRILSSSDEEVNYETTKTQTVKNIEINKIKKKEKPIITSIKILSKKINLRSAARFDDKMDKILINKVLRLRLRVSFFRHILENLVKGKVYRSPL</sequence>
<organism evidence="1 2">
    <name type="scientific">Cardiocondyla obscurior</name>
    <dbReference type="NCBI Taxonomy" id="286306"/>
    <lineage>
        <taxon>Eukaryota</taxon>
        <taxon>Metazoa</taxon>
        <taxon>Ecdysozoa</taxon>
        <taxon>Arthropoda</taxon>
        <taxon>Hexapoda</taxon>
        <taxon>Insecta</taxon>
        <taxon>Pterygota</taxon>
        <taxon>Neoptera</taxon>
        <taxon>Endopterygota</taxon>
        <taxon>Hymenoptera</taxon>
        <taxon>Apocrita</taxon>
        <taxon>Aculeata</taxon>
        <taxon>Formicoidea</taxon>
        <taxon>Formicidae</taxon>
        <taxon>Myrmicinae</taxon>
        <taxon>Cardiocondyla</taxon>
    </lineage>
</organism>
<dbReference type="Proteomes" id="UP001430953">
    <property type="component" value="Unassembled WGS sequence"/>
</dbReference>